<feature type="compositionally biased region" description="Low complexity" evidence="1">
    <location>
        <begin position="296"/>
        <end position="310"/>
    </location>
</feature>
<dbReference type="InterPro" id="IPR022742">
    <property type="entry name" value="Hydrolase_4"/>
</dbReference>
<dbReference type="InterPro" id="IPR000073">
    <property type="entry name" value="AB_hydrolase_1"/>
</dbReference>
<feature type="region of interest" description="Disordered" evidence="1">
    <location>
        <begin position="287"/>
        <end position="310"/>
    </location>
</feature>
<name>A0ABS1JMX0_9BURK</name>
<accession>A0ABS1JMX0</accession>
<protein>
    <submittedName>
        <fullName evidence="3">Lysophospholipase</fullName>
    </submittedName>
</protein>
<evidence type="ECO:0000259" key="2">
    <source>
        <dbReference type="Pfam" id="PF12146"/>
    </source>
</evidence>
<comment type="caution">
    <text evidence="3">The sequence shown here is derived from an EMBL/GenBank/DDBJ whole genome shotgun (WGS) entry which is preliminary data.</text>
</comment>
<dbReference type="Proteomes" id="UP000622707">
    <property type="component" value="Unassembled WGS sequence"/>
</dbReference>
<dbReference type="EMBL" id="JAEQND010000005">
    <property type="protein sequence ID" value="MBL0425594.1"/>
    <property type="molecule type" value="Genomic_DNA"/>
</dbReference>
<organism evidence="3 4">
    <name type="scientific">Ramlibacter alkalitolerans</name>
    <dbReference type="NCBI Taxonomy" id="2039631"/>
    <lineage>
        <taxon>Bacteria</taxon>
        <taxon>Pseudomonadati</taxon>
        <taxon>Pseudomonadota</taxon>
        <taxon>Betaproteobacteria</taxon>
        <taxon>Burkholderiales</taxon>
        <taxon>Comamonadaceae</taxon>
        <taxon>Ramlibacter</taxon>
    </lineage>
</organism>
<keyword evidence="4" id="KW-1185">Reference proteome</keyword>
<dbReference type="PANTHER" id="PTHR11614">
    <property type="entry name" value="PHOSPHOLIPASE-RELATED"/>
    <property type="match status" value="1"/>
</dbReference>
<gene>
    <name evidence="3" type="ORF">JI746_10795</name>
</gene>
<evidence type="ECO:0000313" key="4">
    <source>
        <dbReference type="Proteomes" id="UP000622707"/>
    </source>
</evidence>
<evidence type="ECO:0000256" key="1">
    <source>
        <dbReference type="SAM" id="MobiDB-lite"/>
    </source>
</evidence>
<reference evidence="3 4" key="1">
    <citation type="journal article" date="2017" name="Int. J. Syst. Evol. Microbiol.">
        <title>Ramlibacter alkalitolerans sp. nov., alkali-tolerant bacterium isolated from soil of ginseng.</title>
        <authorList>
            <person name="Lee D.H."/>
            <person name="Cha C.J."/>
        </authorList>
    </citation>
    <scope>NUCLEOTIDE SEQUENCE [LARGE SCALE GENOMIC DNA]</scope>
    <source>
        <strain evidence="3 4">KACC 19305</strain>
    </source>
</reference>
<dbReference type="InterPro" id="IPR051044">
    <property type="entry name" value="MAG_DAG_Lipase"/>
</dbReference>
<sequence>MSQEAPESTLATFTASDGENLAVQDWPLPPDVRPRATVLLVHGLGEHAGRYDGLARQLNAWGYAVRGYDHYGHGQSGGARGTVPQQHRLLDDLADIVESTRKRTPELPLVLLGHSLGGLVAASLVARGTVPVDGLVLSSPALAPRLSVLQKLLLAIIPRLAPDLAVGNGLDPEFLSHDPRVAQAYAKDPLVHDRISGRLARFIADEGKVVQFCAPRWAVPTLLMYGGADRIVDPKGSAAFAAAAPRKVVSTQCFESFYHEIFNEPRAQPVFSHLRQWLDARFAARASPGLRQSGPSAAASRDSATSSPGS</sequence>
<dbReference type="SUPFAM" id="SSF53474">
    <property type="entry name" value="alpha/beta-Hydrolases"/>
    <property type="match status" value="1"/>
</dbReference>
<feature type="domain" description="Serine aminopeptidase S33" evidence="2">
    <location>
        <begin position="33"/>
        <end position="265"/>
    </location>
</feature>
<dbReference type="Pfam" id="PF12146">
    <property type="entry name" value="Hydrolase_4"/>
    <property type="match status" value="1"/>
</dbReference>
<dbReference type="InterPro" id="IPR029058">
    <property type="entry name" value="AB_hydrolase_fold"/>
</dbReference>
<dbReference type="Gene3D" id="3.40.50.1820">
    <property type="entry name" value="alpha/beta hydrolase"/>
    <property type="match status" value="1"/>
</dbReference>
<evidence type="ECO:0000313" key="3">
    <source>
        <dbReference type="EMBL" id="MBL0425594.1"/>
    </source>
</evidence>
<dbReference type="PRINTS" id="PR00111">
    <property type="entry name" value="ABHYDROLASE"/>
</dbReference>
<proteinExistence type="predicted"/>